<feature type="transmembrane region" description="Helical" evidence="1">
    <location>
        <begin position="57"/>
        <end position="73"/>
    </location>
</feature>
<accession>A0ABP9QJM5</accession>
<keyword evidence="3" id="KW-1185">Reference proteome</keyword>
<sequence length="265" mass="27744">MNQQPSNPYAPPVAHVDDAHAGGGTPGVLIPGGRSVPAGNATSWLGGGWEMFKQSPGAWIGIFLIFTVIYFVLSMIPLINFFVLLIFPLLAGGVMIACEGQRQTGNLQVGDLFAGFQKNAGQLVLLGLITLGFSMVMMLIAVVLGGFGLISAFMAGQNAAAAMAGLGIGALAMFAVVVLIGSLLLYAACWFAPALIVHNGLSAIDAMKNSFSGCMRNIGGGFIYFILLFILGIVASIPLLLGWLVLGPVLWASVFTGYRDIFLED</sequence>
<comment type="caution">
    <text evidence="2">The sequence shown here is derived from an EMBL/GenBank/DDBJ whole genome shotgun (WGS) entry which is preliminary data.</text>
</comment>
<proteinExistence type="predicted"/>
<keyword evidence="1" id="KW-1133">Transmembrane helix</keyword>
<evidence type="ECO:0000256" key="1">
    <source>
        <dbReference type="SAM" id="Phobius"/>
    </source>
</evidence>
<keyword evidence="1" id="KW-0812">Transmembrane</keyword>
<feature type="transmembrane region" description="Helical" evidence="1">
    <location>
        <begin position="123"/>
        <end position="156"/>
    </location>
</feature>
<keyword evidence="1" id="KW-0472">Membrane</keyword>
<name>A0ABP9QJM5_9RHOO</name>
<gene>
    <name evidence="2" type="ORF">GCM10025770_14630</name>
</gene>
<dbReference type="Proteomes" id="UP001500547">
    <property type="component" value="Unassembled WGS sequence"/>
</dbReference>
<dbReference type="RefSeq" id="WP_345532228.1">
    <property type="nucleotide sequence ID" value="NZ_BAABLD010000007.1"/>
</dbReference>
<dbReference type="InterPro" id="IPR047798">
    <property type="entry name" value="BPSS1780-like"/>
</dbReference>
<feature type="transmembrane region" description="Helical" evidence="1">
    <location>
        <begin position="222"/>
        <end position="246"/>
    </location>
</feature>
<dbReference type="EMBL" id="BAABLD010000007">
    <property type="protein sequence ID" value="GAA5163059.1"/>
    <property type="molecule type" value="Genomic_DNA"/>
</dbReference>
<feature type="transmembrane region" description="Helical" evidence="1">
    <location>
        <begin position="168"/>
        <end position="201"/>
    </location>
</feature>
<organism evidence="2 3">
    <name type="scientific">Viridibacterium curvum</name>
    <dbReference type="NCBI Taxonomy" id="1101404"/>
    <lineage>
        <taxon>Bacteria</taxon>
        <taxon>Pseudomonadati</taxon>
        <taxon>Pseudomonadota</taxon>
        <taxon>Betaproteobacteria</taxon>
        <taxon>Rhodocyclales</taxon>
        <taxon>Rhodocyclaceae</taxon>
        <taxon>Viridibacterium</taxon>
    </lineage>
</organism>
<dbReference type="NCBIfam" id="NF041043">
    <property type="entry name" value="BPSS1780_fam"/>
    <property type="match status" value="1"/>
</dbReference>
<evidence type="ECO:0008006" key="4">
    <source>
        <dbReference type="Google" id="ProtNLM"/>
    </source>
</evidence>
<evidence type="ECO:0000313" key="2">
    <source>
        <dbReference type="EMBL" id="GAA5163059.1"/>
    </source>
</evidence>
<reference evidence="3" key="1">
    <citation type="journal article" date="2019" name="Int. J. Syst. Evol. Microbiol.">
        <title>The Global Catalogue of Microorganisms (GCM) 10K type strain sequencing project: providing services to taxonomists for standard genome sequencing and annotation.</title>
        <authorList>
            <consortium name="The Broad Institute Genomics Platform"/>
            <consortium name="The Broad Institute Genome Sequencing Center for Infectious Disease"/>
            <person name="Wu L."/>
            <person name="Ma J."/>
        </authorList>
    </citation>
    <scope>NUCLEOTIDE SEQUENCE [LARGE SCALE GENOMIC DNA]</scope>
    <source>
        <strain evidence="3">JCM 18715</strain>
    </source>
</reference>
<evidence type="ECO:0000313" key="3">
    <source>
        <dbReference type="Proteomes" id="UP001500547"/>
    </source>
</evidence>
<protein>
    <recommendedName>
        <fullName evidence="4">Integral membrane protein</fullName>
    </recommendedName>
</protein>
<feature type="transmembrane region" description="Helical" evidence="1">
    <location>
        <begin position="79"/>
        <end position="98"/>
    </location>
</feature>